<keyword evidence="7 9" id="KW-0503">Monooxygenase</keyword>
<sequence length="510" mass="56912">MRLSCRSIAIIGGGPAGITAAKYLEAERIFSKVTVFEQRSTVGGVWNYTSQEKTSKPVPVPSTDARVGAEKPVWRQKCHNPTEGHQKSSENEEVSVPESHKDAHGTSNADPVFVSPMYSSLTTNLPKQLMRFSDHAFPTTAQIFPPHEIVKDYLASYAESVTDRIRFRTQVIDVWKDNPGDAQSPWLVVSMPLDTGKIVREEYDAVIVASGHFATPFIPNLPGIEEWQEVHPGTIYHSKYYDQPQEFKKNRVLVIGASASGLDIVGQIASVNERSVLLASNHPLDKVPIRFKDNTTTHAGLVSVDPVGRTVRFSDGEEAKDIDVLLFATGYLYTLSFLSRLDPAAITPAGRRVQRTFEHLFYWPDPTLSFLALPQRVVPFPLSEAQASVVARVYAGRLDTPSQEAMKKWEDDRIEQRGEGESFHLMPFPEDLEYINQMVDWAAHADKREGLENDGLGKQAERWEDRQRWMRANVLGLRKAFEAKGEEKGSYTNLSELGLEDEGNGSIVGG</sequence>
<dbReference type="EMBL" id="ML975154">
    <property type="protein sequence ID" value="KAF1813609.1"/>
    <property type="molecule type" value="Genomic_DNA"/>
</dbReference>
<name>A0A6G1G704_9PEZI</name>
<reference evidence="9" key="3">
    <citation type="submission" date="2025-04" db="UniProtKB">
        <authorList>
            <consortium name="RefSeq"/>
        </authorList>
    </citation>
    <scope>IDENTIFICATION</scope>
    <source>
        <strain evidence="9">CBS 781.70</strain>
    </source>
</reference>
<dbReference type="InterPro" id="IPR036188">
    <property type="entry name" value="FAD/NAD-bd_sf"/>
</dbReference>
<evidence type="ECO:0000313" key="8">
    <source>
        <dbReference type="Proteomes" id="UP000504638"/>
    </source>
</evidence>
<protein>
    <submittedName>
        <fullName evidence="7 9">Flavin dependent monooxygenase</fullName>
    </submittedName>
</protein>
<feature type="region of interest" description="Disordered" evidence="6">
    <location>
        <begin position="52"/>
        <end position="109"/>
    </location>
</feature>
<evidence type="ECO:0000313" key="9">
    <source>
        <dbReference type="RefSeq" id="XP_033535240.1"/>
    </source>
</evidence>
<gene>
    <name evidence="7 9" type="ORF">P152DRAFT_286407</name>
</gene>
<dbReference type="PRINTS" id="PR00370">
    <property type="entry name" value="FMOXYGENASE"/>
</dbReference>
<dbReference type="Pfam" id="PF00743">
    <property type="entry name" value="FMO-like"/>
    <property type="match status" value="2"/>
</dbReference>
<keyword evidence="2" id="KW-0285">Flavoprotein</keyword>
<dbReference type="PIRSF" id="PIRSF000332">
    <property type="entry name" value="FMO"/>
    <property type="match status" value="1"/>
</dbReference>
<keyword evidence="8" id="KW-1185">Reference proteome</keyword>
<reference evidence="9" key="2">
    <citation type="submission" date="2020-04" db="EMBL/GenBank/DDBJ databases">
        <authorList>
            <consortium name="NCBI Genome Project"/>
        </authorList>
    </citation>
    <scope>NUCLEOTIDE SEQUENCE</scope>
    <source>
        <strain evidence="9">CBS 781.70</strain>
    </source>
</reference>
<comment type="similarity">
    <text evidence="1">Belongs to the FMO family.</text>
</comment>
<dbReference type="Proteomes" id="UP000504638">
    <property type="component" value="Unplaced"/>
</dbReference>
<dbReference type="GO" id="GO:0004499">
    <property type="term" value="F:N,N-dimethylaniline monooxygenase activity"/>
    <property type="evidence" value="ECO:0007669"/>
    <property type="project" value="InterPro"/>
</dbReference>
<dbReference type="Gene3D" id="3.50.50.60">
    <property type="entry name" value="FAD/NAD(P)-binding domain"/>
    <property type="match status" value="2"/>
</dbReference>
<keyword evidence="5" id="KW-0560">Oxidoreductase</keyword>
<dbReference type="InterPro" id="IPR020946">
    <property type="entry name" value="Flavin_mOase-like"/>
</dbReference>
<evidence type="ECO:0000256" key="2">
    <source>
        <dbReference type="ARBA" id="ARBA00022630"/>
    </source>
</evidence>
<accession>A0A6G1G704</accession>
<dbReference type="OrthoDB" id="66881at2759"/>
<dbReference type="InterPro" id="IPR050346">
    <property type="entry name" value="FMO-like"/>
</dbReference>
<evidence type="ECO:0000256" key="1">
    <source>
        <dbReference type="ARBA" id="ARBA00009183"/>
    </source>
</evidence>
<keyword evidence="4" id="KW-0521">NADP</keyword>
<organism evidence="7">
    <name type="scientific">Eremomyces bilateralis CBS 781.70</name>
    <dbReference type="NCBI Taxonomy" id="1392243"/>
    <lineage>
        <taxon>Eukaryota</taxon>
        <taxon>Fungi</taxon>
        <taxon>Dikarya</taxon>
        <taxon>Ascomycota</taxon>
        <taxon>Pezizomycotina</taxon>
        <taxon>Dothideomycetes</taxon>
        <taxon>Dothideomycetes incertae sedis</taxon>
        <taxon>Eremomycetales</taxon>
        <taxon>Eremomycetaceae</taxon>
        <taxon>Eremomyces</taxon>
    </lineage>
</organism>
<dbReference type="Pfam" id="PF13450">
    <property type="entry name" value="NAD_binding_8"/>
    <property type="match status" value="1"/>
</dbReference>
<evidence type="ECO:0000313" key="7">
    <source>
        <dbReference type="EMBL" id="KAF1813609.1"/>
    </source>
</evidence>
<dbReference type="SUPFAM" id="SSF51905">
    <property type="entry name" value="FAD/NAD(P)-binding domain"/>
    <property type="match status" value="2"/>
</dbReference>
<keyword evidence="3" id="KW-0274">FAD</keyword>
<dbReference type="InterPro" id="IPR000960">
    <property type="entry name" value="Flavin_mOase"/>
</dbReference>
<dbReference type="RefSeq" id="XP_033535240.1">
    <property type="nucleotide sequence ID" value="XM_033674968.1"/>
</dbReference>
<feature type="compositionally biased region" description="Basic and acidic residues" evidence="6">
    <location>
        <begin position="80"/>
        <end position="90"/>
    </location>
</feature>
<evidence type="ECO:0000256" key="6">
    <source>
        <dbReference type="SAM" id="MobiDB-lite"/>
    </source>
</evidence>
<proteinExistence type="inferred from homology"/>
<evidence type="ECO:0000256" key="3">
    <source>
        <dbReference type="ARBA" id="ARBA00022827"/>
    </source>
</evidence>
<dbReference type="PANTHER" id="PTHR23023">
    <property type="entry name" value="DIMETHYLANILINE MONOOXYGENASE"/>
    <property type="match status" value="1"/>
</dbReference>
<dbReference type="AlphaFoldDB" id="A0A6G1G704"/>
<dbReference type="GO" id="GO:0050660">
    <property type="term" value="F:flavin adenine dinucleotide binding"/>
    <property type="evidence" value="ECO:0007669"/>
    <property type="project" value="InterPro"/>
</dbReference>
<dbReference type="GO" id="GO:0050661">
    <property type="term" value="F:NADP binding"/>
    <property type="evidence" value="ECO:0007669"/>
    <property type="project" value="InterPro"/>
</dbReference>
<reference evidence="7 9" key="1">
    <citation type="submission" date="2020-01" db="EMBL/GenBank/DDBJ databases">
        <authorList>
            <consortium name="DOE Joint Genome Institute"/>
            <person name="Haridas S."/>
            <person name="Albert R."/>
            <person name="Binder M."/>
            <person name="Bloem J."/>
            <person name="Labutti K."/>
            <person name="Salamov A."/>
            <person name="Andreopoulos B."/>
            <person name="Baker S.E."/>
            <person name="Barry K."/>
            <person name="Bills G."/>
            <person name="Bluhm B.H."/>
            <person name="Cannon C."/>
            <person name="Castanera R."/>
            <person name="Culley D.E."/>
            <person name="Daum C."/>
            <person name="Ezra D."/>
            <person name="Gonzalez J.B."/>
            <person name="Henrissat B."/>
            <person name="Kuo A."/>
            <person name="Liang C."/>
            <person name="Lipzen A."/>
            <person name="Lutzoni F."/>
            <person name="Magnuson J."/>
            <person name="Mondo S."/>
            <person name="Nolan M."/>
            <person name="Ohm R."/>
            <person name="Pangilinan J."/>
            <person name="Park H.-J."/>
            <person name="Ramirez L."/>
            <person name="Alfaro M."/>
            <person name="Sun H."/>
            <person name="Tritt A."/>
            <person name="Yoshinaga Y."/>
            <person name="Zwiers L.-H."/>
            <person name="Turgeon B.G."/>
            <person name="Goodwin S.B."/>
            <person name="Spatafora J.W."/>
            <person name="Crous P.W."/>
            <person name="Grigoriev I.V."/>
        </authorList>
    </citation>
    <scope>NUCLEOTIDE SEQUENCE</scope>
    <source>
        <strain evidence="7 9">CBS 781.70</strain>
    </source>
</reference>
<evidence type="ECO:0000256" key="4">
    <source>
        <dbReference type="ARBA" id="ARBA00022857"/>
    </source>
</evidence>
<dbReference type="GeneID" id="54415538"/>
<evidence type="ECO:0000256" key="5">
    <source>
        <dbReference type="ARBA" id="ARBA00023002"/>
    </source>
</evidence>